<proteinExistence type="predicted"/>
<protein>
    <submittedName>
        <fullName evidence="1">Uncharacterized protein</fullName>
    </submittedName>
</protein>
<evidence type="ECO:0000313" key="1">
    <source>
        <dbReference type="EMBL" id="ERT09759.1"/>
    </source>
</evidence>
<name>U7QP50_9CYAN</name>
<evidence type="ECO:0000313" key="2">
    <source>
        <dbReference type="Proteomes" id="UP000017127"/>
    </source>
</evidence>
<dbReference type="EMBL" id="AUZM01000002">
    <property type="protein sequence ID" value="ERT09759.1"/>
    <property type="molecule type" value="Genomic_DNA"/>
</dbReference>
<dbReference type="Proteomes" id="UP000017127">
    <property type="component" value="Unassembled WGS sequence"/>
</dbReference>
<comment type="caution">
    <text evidence="1">The sequence shown here is derived from an EMBL/GenBank/DDBJ whole genome shotgun (WGS) entry which is preliminary data.</text>
</comment>
<dbReference type="AlphaFoldDB" id="U7QP50"/>
<reference evidence="1 2" key="1">
    <citation type="journal article" date="2013" name="Front. Microbiol.">
        <title>Comparative genomic analyses of the cyanobacterium, Lyngbya aestuarii BL J, a powerful hydrogen producer.</title>
        <authorList>
            <person name="Kothari A."/>
            <person name="Vaughn M."/>
            <person name="Garcia-Pichel F."/>
        </authorList>
    </citation>
    <scope>NUCLEOTIDE SEQUENCE [LARGE SCALE GENOMIC DNA]</scope>
    <source>
        <strain evidence="1 2">BL J</strain>
    </source>
</reference>
<keyword evidence="2" id="KW-1185">Reference proteome</keyword>
<gene>
    <name evidence="1" type="ORF">M595_0271</name>
</gene>
<organism evidence="1 2">
    <name type="scientific">Lyngbya aestuarii BL J</name>
    <dbReference type="NCBI Taxonomy" id="1348334"/>
    <lineage>
        <taxon>Bacteria</taxon>
        <taxon>Bacillati</taxon>
        <taxon>Cyanobacteriota</taxon>
        <taxon>Cyanophyceae</taxon>
        <taxon>Oscillatoriophycideae</taxon>
        <taxon>Oscillatoriales</taxon>
        <taxon>Microcoleaceae</taxon>
        <taxon>Lyngbya</taxon>
    </lineage>
</organism>
<sequence length="39" mass="4465">MQESHQLKGNRQLAKSQSQNGLLVTDNCKKTPATYGRFW</sequence>
<accession>U7QP50</accession>